<evidence type="ECO:0000313" key="2">
    <source>
        <dbReference type="Proteomes" id="UP000003874"/>
    </source>
</evidence>
<proteinExistence type="predicted"/>
<dbReference type="AlphaFoldDB" id="E6MS77"/>
<dbReference type="Proteomes" id="UP000003874">
    <property type="component" value="Unassembled WGS sequence"/>
</dbReference>
<comment type="caution">
    <text evidence="1">The sequence shown here is derived from an EMBL/GenBank/DDBJ whole genome shotgun (WGS) entry which is preliminary data.</text>
</comment>
<sequence>MFFLRFASLFVLDKVTFNAKLIVIKHLYNRLCITCIFKPQLLFVENTRVLAWVDKVLAVR</sequence>
<dbReference type="HOGENOM" id="CLU_2937886_0_0_10"/>
<keyword evidence="2" id="KW-1185">Reference proteome</keyword>
<name>E6MS77_9BACT</name>
<reference evidence="1 2" key="1">
    <citation type="submission" date="2010-12" db="EMBL/GenBank/DDBJ databases">
        <authorList>
            <person name="Muzny D."/>
            <person name="Qin X."/>
            <person name="Deng J."/>
            <person name="Jiang H."/>
            <person name="Liu Y."/>
            <person name="Qu J."/>
            <person name="Song X.-Z."/>
            <person name="Zhang L."/>
            <person name="Thornton R."/>
            <person name="Coyle M."/>
            <person name="Francisco L."/>
            <person name="Jackson L."/>
            <person name="Javaid M."/>
            <person name="Korchina V."/>
            <person name="Kovar C."/>
            <person name="Mata R."/>
            <person name="Mathew T."/>
            <person name="Ngo R."/>
            <person name="Nguyen L."/>
            <person name="Nguyen N."/>
            <person name="Okwuonu G."/>
            <person name="Ongeri F."/>
            <person name="Pham C."/>
            <person name="Simmons D."/>
            <person name="Wilczek-Boney K."/>
            <person name="Hale W."/>
            <person name="Jakkamsetti A."/>
            <person name="Pham P."/>
            <person name="Ruth R."/>
            <person name="San Lucas F."/>
            <person name="Warren J."/>
            <person name="Zhang J."/>
            <person name="Zhao Z."/>
            <person name="Zhou C."/>
            <person name="Zhu D."/>
            <person name="Lee S."/>
            <person name="Bess C."/>
            <person name="Blankenburg K."/>
            <person name="Forbes L."/>
            <person name="Fu Q."/>
            <person name="Gubbala S."/>
            <person name="Hirani K."/>
            <person name="Jayaseelan J.C."/>
            <person name="Lara F."/>
            <person name="Munidasa M."/>
            <person name="Palculict T."/>
            <person name="Patil S."/>
            <person name="Pu L.-L."/>
            <person name="Saada N."/>
            <person name="Tang L."/>
            <person name="Weissenberger G."/>
            <person name="Zhu Y."/>
            <person name="Hemphill L."/>
            <person name="Shang Y."/>
            <person name="Youmans B."/>
            <person name="Ayvaz T."/>
            <person name="Ross M."/>
            <person name="Santibanez J."/>
            <person name="Aqrawi P."/>
            <person name="Gross S."/>
            <person name="Joshi V."/>
            <person name="Fowler G."/>
            <person name="Nazareth L."/>
            <person name="Reid J."/>
            <person name="Worley K."/>
            <person name="Petrosino J."/>
            <person name="Highlander S."/>
            <person name="Gibbs R."/>
        </authorList>
    </citation>
    <scope>NUCLEOTIDE SEQUENCE [LARGE SCALE GENOMIC DNA]</scope>
    <source>
        <strain evidence="1 2">DSM 15606</strain>
    </source>
</reference>
<protein>
    <submittedName>
        <fullName evidence="1">Uncharacterized protein</fullName>
    </submittedName>
</protein>
<accession>E6MS77</accession>
<gene>
    <name evidence="1" type="ORF">HMPREF9420_2345</name>
</gene>
<evidence type="ECO:0000313" key="1">
    <source>
        <dbReference type="EMBL" id="EFV03523.1"/>
    </source>
</evidence>
<dbReference type="EMBL" id="AEQO01000177">
    <property type="protein sequence ID" value="EFV03523.1"/>
    <property type="molecule type" value="Genomic_DNA"/>
</dbReference>
<organism evidence="1 2">
    <name type="scientific">Segatella salivae DSM 15606</name>
    <dbReference type="NCBI Taxonomy" id="888832"/>
    <lineage>
        <taxon>Bacteria</taxon>
        <taxon>Pseudomonadati</taxon>
        <taxon>Bacteroidota</taxon>
        <taxon>Bacteroidia</taxon>
        <taxon>Bacteroidales</taxon>
        <taxon>Prevotellaceae</taxon>
        <taxon>Segatella</taxon>
    </lineage>
</organism>